<sequence length="139" mass="16217">LLYIENPNDSTKKLLELINEFSIVTGYKINMQKSVAFLYTYNETAEREIKKTIPFITEPKVIRYLGINLTKEVKDLYLKNYKILMKKIEDDTYSIGMSSCIGRTNISILPKAIYRFNTIPIKIPTAFFTELEQTTLKFI</sequence>
<dbReference type="Proteomes" id="UP000475037">
    <property type="component" value="Unassembled WGS sequence"/>
</dbReference>
<gene>
    <name evidence="1" type="primary">Pol_635</name>
    <name evidence="1" type="ORF">FOF47_R04008</name>
</gene>
<keyword evidence="2" id="KW-1185">Reference proteome</keyword>
<dbReference type="EMBL" id="VOAJ01024677">
    <property type="protein sequence ID" value="KAF0870478.1"/>
    <property type="molecule type" value="Genomic_DNA"/>
</dbReference>
<dbReference type="PANTHER" id="PTHR31635">
    <property type="entry name" value="REVERSE TRANSCRIPTASE DOMAIN-CONTAINING PROTEIN-RELATED"/>
    <property type="match status" value="1"/>
</dbReference>
<evidence type="ECO:0000313" key="1">
    <source>
        <dbReference type="EMBL" id="KAF0870478.1"/>
    </source>
</evidence>
<reference evidence="1 2" key="1">
    <citation type="submission" date="2019-11" db="EMBL/GenBank/DDBJ databases">
        <authorList>
            <person name="Yang C."/>
            <person name="Li F."/>
        </authorList>
    </citation>
    <scope>NUCLEOTIDE SEQUENCE [LARGE SCALE GENOMIC DNA]</scope>
    <source>
        <strain evidence="1">KB4526</strain>
        <tissue evidence="1">Muscle</tissue>
    </source>
</reference>
<organism evidence="1 2">
    <name type="scientific">Crocuta crocuta</name>
    <name type="common">Spotted hyena</name>
    <dbReference type="NCBI Taxonomy" id="9678"/>
    <lineage>
        <taxon>Eukaryota</taxon>
        <taxon>Metazoa</taxon>
        <taxon>Chordata</taxon>
        <taxon>Craniata</taxon>
        <taxon>Vertebrata</taxon>
        <taxon>Euteleostomi</taxon>
        <taxon>Mammalia</taxon>
        <taxon>Eutheria</taxon>
        <taxon>Laurasiatheria</taxon>
        <taxon>Carnivora</taxon>
        <taxon>Feliformia</taxon>
        <taxon>Hyaenidae</taxon>
        <taxon>Crocuta</taxon>
    </lineage>
</organism>
<dbReference type="PANTHER" id="PTHR31635:SF196">
    <property type="entry name" value="REVERSE TRANSCRIPTASE DOMAIN-CONTAINING PROTEIN-RELATED"/>
    <property type="match status" value="1"/>
</dbReference>
<name>A0A6G1A3T3_CROCR</name>
<accession>A0A6G1A3T3</accession>
<protein>
    <submittedName>
        <fullName evidence="1">LORF2 protein</fullName>
    </submittedName>
</protein>
<evidence type="ECO:0000313" key="2">
    <source>
        <dbReference type="Proteomes" id="UP000475037"/>
    </source>
</evidence>
<feature type="non-terminal residue" evidence="1">
    <location>
        <position position="139"/>
    </location>
</feature>
<feature type="non-terminal residue" evidence="1">
    <location>
        <position position="1"/>
    </location>
</feature>
<dbReference type="AlphaFoldDB" id="A0A6G1A3T3"/>
<comment type="caution">
    <text evidence="1">The sequence shown here is derived from an EMBL/GenBank/DDBJ whole genome shotgun (WGS) entry which is preliminary data.</text>
</comment>
<proteinExistence type="predicted"/>